<feature type="region of interest" description="Disordered" evidence="1">
    <location>
        <begin position="25"/>
        <end position="64"/>
    </location>
</feature>
<dbReference type="EMBL" id="WIXP02000014">
    <property type="protein sequence ID" value="KAF6200373.1"/>
    <property type="molecule type" value="Genomic_DNA"/>
</dbReference>
<proteinExistence type="predicted"/>
<keyword evidence="3" id="KW-1185">Reference proteome</keyword>
<protein>
    <submittedName>
        <fullName evidence="2">Uncharacterized protein</fullName>
    </submittedName>
</protein>
<feature type="region of interest" description="Disordered" evidence="1">
    <location>
        <begin position="177"/>
        <end position="239"/>
    </location>
</feature>
<name>A0A8S9WUJ4_APOLU</name>
<evidence type="ECO:0000256" key="1">
    <source>
        <dbReference type="SAM" id="MobiDB-lite"/>
    </source>
</evidence>
<dbReference type="AlphaFoldDB" id="A0A8S9WUJ4"/>
<sequence length="388" mass="44393">MVGKKNGKKHDSDFDESTRRLSKRFTTRATIHTRREDDEEEVVEIGPDPELRRPHQRGENDEDEELAPTLALCCDHLRVGLIFNKMELVNESSKEDLDWFIVDEEDIVVAAREFLVEKVDPGNRSNCCTLYTDILNDIMDTLDEPNISVNSPCRSIMSELDVPPDVVPTLEVNENEHHAEERLNDDSPSVHQDQFSFPENNNFGYAEGAGRHDAEDLNSGQRDPDFDPNTDCNSDSSGLIAVPEKNSVEGDVIEVRMRKSKGQGVKRKREQAKTHREKGEAYLGYHRKRSTGNGFVHRMIQENPKNPKVMGPPSDSVKCKKWATRSCETVSETDRHKLFTSFWKDMSWDSKKMFICSLADIKQTNISTVKDRVEKPRLPEDILPWHTI</sequence>
<evidence type="ECO:0000313" key="2">
    <source>
        <dbReference type="EMBL" id="KAF6200373.1"/>
    </source>
</evidence>
<dbReference type="OrthoDB" id="7367179at2759"/>
<feature type="compositionally biased region" description="Basic and acidic residues" evidence="1">
    <location>
        <begin position="49"/>
        <end position="59"/>
    </location>
</feature>
<gene>
    <name evidence="2" type="ORF">GE061_006676</name>
</gene>
<dbReference type="Proteomes" id="UP000466442">
    <property type="component" value="Unassembled WGS sequence"/>
</dbReference>
<reference evidence="2" key="1">
    <citation type="journal article" date="2021" name="Mol. Ecol. Resour.">
        <title>Apolygus lucorum genome provides insights into omnivorousness and mesophyll feeding.</title>
        <authorList>
            <person name="Liu Y."/>
            <person name="Liu H."/>
            <person name="Wang H."/>
            <person name="Huang T."/>
            <person name="Liu B."/>
            <person name="Yang B."/>
            <person name="Yin L."/>
            <person name="Li B."/>
            <person name="Zhang Y."/>
            <person name="Zhang S."/>
            <person name="Jiang F."/>
            <person name="Zhang X."/>
            <person name="Ren Y."/>
            <person name="Wang B."/>
            <person name="Wang S."/>
            <person name="Lu Y."/>
            <person name="Wu K."/>
            <person name="Fan W."/>
            <person name="Wang G."/>
        </authorList>
    </citation>
    <scope>NUCLEOTIDE SEQUENCE</scope>
    <source>
        <strain evidence="2">12Hb</strain>
    </source>
</reference>
<comment type="caution">
    <text evidence="2">The sequence shown here is derived from an EMBL/GenBank/DDBJ whole genome shotgun (WGS) entry which is preliminary data.</text>
</comment>
<organism evidence="2 3">
    <name type="scientific">Apolygus lucorum</name>
    <name type="common">Small green plant bug</name>
    <name type="synonym">Lygocoris lucorum</name>
    <dbReference type="NCBI Taxonomy" id="248454"/>
    <lineage>
        <taxon>Eukaryota</taxon>
        <taxon>Metazoa</taxon>
        <taxon>Ecdysozoa</taxon>
        <taxon>Arthropoda</taxon>
        <taxon>Hexapoda</taxon>
        <taxon>Insecta</taxon>
        <taxon>Pterygota</taxon>
        <taxon>Neoptera</taxon>
        <taxon>Paraneoptera</taxon>
        <taxon>Hemiptera</taxon>
        <taxon>Heteroptera</taxon>
        <taxon>Panheteroptera</taxon>
        <taxon>Cimicomorpha</taxon>
        <taxon>Miridae</taxon>
        <taxon>Mirini</taxon>
        <taxon>Apolygus</taxon>
    </lineage>
</organism>
<feature type="compositionally biased region" description="Basic residues" evidence="1">
    <location>
        <begin position="258"/>
        <end position="270"/>
    </location>
</feature>
<evidence type="ECO:0000313" key="3">
    <source>
        <dbReference type="Proteomes" id="UP000466442"/>
    </source>
</evidence>
<feature type="compositionally biased region" description="Polar residues" evidence="1">
    <location>
        <begin position="186"/>
        <end position="203"/>
    </location>
</feature>
<feature type="region of interest" description="Disordered" evidence="1">
    <location>
        <begin position="258"/>
        <end position="277"/>
    </location>
</feature>
<accession>A0A8S9WUJ4</accession>